<gene>
    <name evidence="2" type="ORF">MZO42_13560</name>
</gene>
<sequence>MRLFQNSGVYRSYRPRLARLTADCRSFDAARKAFLDDRFGAAHFLAPVLEGRSDAFLANGDDAFSQQLWASEQGLPADTSLEDILLAQIEHHKTEVFYNLDPVRYGDAFLKRLPGSVKRSIAWRAAPSGGADFLAYDAIVNNFPSLLEGYRAQGARAEYLFPAHDPEMDAYAGQTERPTDVLFVGSYSRHHRARAEMLEAIAGLRRNLRVVMHLDVSRYTRLAETPLGWVGPLRKDRRARDIRAVAQPPVFGRDLLAAIGRAKIVVNGAIDMAGSDRGNMRIWEALGCGAALISDAGTYPPHISAGKSFMSYDSPQQVPQLILDLIRHVDARSELARSGHEMIRTAYSKKVQWERFVEIAG</sequence>
<evidence type="ECO:0000313" key="2">
    <source>
        <dbReference type="EMBL" id="MDT8759724.1"/>
    </source>
</evidence>
<dbReference type="InterPro" id="IPR055259">
    <property type="entry name" value="YkvP/CgeB_Glyco_trans-like"/>
</dbReference>
<feature type="domain" description="Spore protein YkvP/CgeB glycosyl transferase-like" evidence="1">
    <location>
        <begin position="229"/>
        <end position="354"/>
    </location>
</feature>
<organism evidence="2">
    <name type="scientific">Sphingomonas psychrotolerans</name>
    <dbReference type="NCBI Taxonomy" id="1327635"/>
    <lineage>
        <taxon>Bacteria</taxon>
        <taxon>Pseudomonadati</taxon>
        <taxon>Pseudomonadota</taxon>
        <taxon>Alphaproteobacteria</taxon>
        <taxon>Sphingomonadales</taxon>
        <taxon>Sphingomonadaceae</taxon>
        <taxon>Sphingomonas</taxon>
    </lineage>
</organism>
<evidence type="ECO:0000259" key="1">
    <source>
        <dbReference type="Pfam" id="PF13524"/>
    </source>
</evidence>
<reference evidence="2" key="1">
    <citation type="submission" date="2022-04" db="EMBL/GenBank/DDBJ databases">
        <title>Tomato heritable bacteria conferring resistance against bacterial wilt.</title>
        <authorList>
            <person name="Yin J."/>
        </authorList>
    </citation>
    <scope>NUCLEOTIDE SEQUENCE</scope>
    <source>
        <strain evidence="2">Cra20</strain>
    </source>
</reference>
<comment type="caution">
    <text evidence="2">The sequence shown here is derived from an EMBL/GenBank/DDBJ whole genome shotgun (WGS) entry which is preliminary data.</text>
</comment>
<accession>A0ABU3N5C9</accession>
<name>A0ABU3N5C9_9SPHN</name>
<dbReference type="EMBL" id="JALMLT010000003">
    <property type="protein sequence ID" value="MDT8759724.1"/>
    <property type="molecule type" value="Genomic_DNA"/>
</dbReference>
<proteinExistence type="predicted"/>
<dbReference type="Pfam" id="PF13524">
    <property type="entry name" value="Glyco_trans_1_2"/>
    <property type="match status" value="1"/>
</dbReference>
<protein>
    <submittedName>
        <fullName evidence="2">Glycosyltransferase</fullName>
    </submittedName>
</protein>